<dbReference type="GeneID" id="14893473"/>
<dbReference type="SUPFAM" id="SSF48464">
    <property type="entry name" value="ENTH/VHS domain"/>
    <property type="match status" value="1"/>
</dbReference>
<dbReference type="Proteomes" id="UP000014680">
    <property type="component" value="Unassembled WGS sequence"/>
</dbReference>
<evidence type="ECO:0000313" key="2">
    <source>
        <dbReference type="Proteomes" id="UP000014680"/>
    </source>
</evidence>
<protein>
    <recommendedName>
        <fullName evidence="3">VHS domain-containing protein</fullName>
    </recommendedName>
</protein>
<gene>
    <name evidence="1" type="ORF">EIN_047370</name>
</gene>
<dbReference type="VEuPathDB" id="AmoebaDB:EIN_047370"/>
<sequence length="297" mass="33808">MSRILTLHQLFDQIMDYGATENRLKALLDSVKQSLNAAPALNTLIVRKMTQSHSEKEYGAIVEITKHLCKHSSTFRRCVNTAQYLNVFFDCMDAVKDMEVKNDALLFIQLLGGLYPVELSKVAEKYSELVRKGTVFPQPKNSEFVFENTPKEISEVDKVVPQIKELTTNATNLLEKKDLDVKQRNDLFIIMNKVEGLISVVDFEMGKYAYDPLKEAFELQRMESIANNLRHLHEEMAQKYFGSDYDLLSSTQYNESPKTLKKSSSCCFPFSFFKSFNFGSKHSKGSYRSLVSAGGAL</sequence>
<dbReference type="EMBL" id="KB206215">
    <property type="protein sequence ID" value="ELP94444.1"/>
    <property type="molecule type" value="Genomic_DNA"/>
</dbReference>
<accession>A0A0A1UDC2</accession>
<dbReference type="Gene3D" id="1.25.40.90">
    <property type="match status" value="1"/>
</dbReference>
<keyword evidence="2" id="KW-1185">Reference proteome</keyword>
<dbReference type="InterPro" id="IPR008942">
    <property type="entry name" value="ENTH_VHS"/>
</dbReference>
<name>A0A0A1UDC2_ENTIV</name>
<proteinExistence type="predicted"/>
<evidence type="ECO:0008006" key="3">
    <source>
        <dbReference type="Google" id="ProtNLM"/>
    </source>
</evidence>
<evidence type="ECO:0000313" key="1">
    <source>
        <dbReference type="EMBL" id="ELP94444.1"/>
    </source>
</evidence>
<reference evidence="1 2" key="1">
    <citation type="submission" date="2012-10" db="EMBL/GenBank/DDBJ databases">
        <authorList>
            <person name="Zafar N."/>
            <person name="Inman J."/>
            <person name="Hall N."/>
            <person name="Lorenzi H."/>
            <person name="Caler E."/>
        </authorList>
    </citation>
    <scope>NUCLEOTIDE SEQUENCE [LARGE SCALE GENOMIC DNA]</scope>
    <source>
        <strain evidence="1 2">IP1</strain>
    </source>
</reference>
<organism evidence="1 2">
    <name type="scientific">Entamoeba invadens IP1</name>
    <dbReference type="NCBI Taxonomy" id="370355"/>
    <lineage>
        <taxon>Eukaryota</taxon>
        <taxon>Amoebozoa</taxon>
        <taxon>Evosea</taxon>
        <taxon>Archamoebae</taxon>
        <taxon>Mastigamoebida</taxon>
        <taxon>Entamoebidae</taxon>
        <taxon>Entamoeba</taxon>
    </lineage>
</organism>
<dbReference type="AlphaFoldDB" id="A0A0A1UDC2"/>
<dbReference type="KEGG" id="eiv:EIN_047370"/>
<dbReference type="RefSeq" id="XP_004261215.1">
    <property type="nucleotide sequence ID" value="XM_004261167.1"/>
</dbReference>